<reference evidence="1 2" key="1">
    <citation type="journal article" date="2006" name="Int. J. Syst. Evol. Microbiol.">
        <title>Chryseobacterium hispanicum sp. nov., isolated from the drinking water distribution system of Sevilla, Spain.</title>
        <authorList>
            <person name="Gallego V."/>
            <person name="Garcia M.T."/>
            <person name="Ventosa A."/>
        </authorList>
    </citation>
    <scope>NUCLEOTIDE SEQUENCE [LARGE SCALE GENOMIC DNA]</scope>
    <source>
        <strain evidence="1 2">KCTC 22104</strain>
    </source>
</reference>
<dbReference type="RefSeq" id="WP_116034011.1">
    <property type="nucleotide sequence ID" value="NZ_JBHLVV010000005.1"/>
</dbReference>
<dbReference type="NCBIfam" id="TIGR01200">
    <property type="entry name" value="GLPGLI"/>
    <property type="match status" value="1"/>
</dbReference>
<dbReference type="Pfam" id="PF09697">
    <property type="entry name" value="Porph_ging"/>
    <property type="match status" value="1"/>
</dbReference>
<proteinExistence type="predicted"/>
<evidence type="ECO:0000313" key="1">
    <source>
        <dbReference type="EMBL" id="REC71174.1"/>
    </source>
</evidence>
<dbReference type="OrthoDB" id="713598at2"/>
<dbReference type="Proteomes" id="UP000256326">
    <property type="component" value="Unassembled WGS sequence"/>
</dbReference>
<evidence type="ECO:0000313" key="2">
    <source>
        <dbReference type="Proteomes" id="UP000256326"/>
    </source>
</evidence>
<name>A0A3D9CZM2_9FLAO</name>
<dbReference type="InterPro" id="IPR005901">
    <property type="entry name" value="GLPGLI"/>
</dbReference>
<accession>A0A3D9CZM2</accession>
<dbReference type="EMBL" id="QNUG01000011">
    <property type="protein sequence ID" value="REC71174.1"/>
    <property type="molecule type" value="Genomic_DNA"/>
</dbReference>
<dbReference type="AlphaFoldDB" id="A0A3D9CZM2"/>
<protein>
    <submittedName>
        <fullName evidence="1">GLPGLI family protein</fullName>
    </submittedName>
</protein>
<gene>
    <name evidence="1" type="ORF">DRF58_06480</name>
</gene>
<organism evidence="1 2">
    <name type="scientific">Epilithonimonas hispanica</name>
    <dbReference type="NCBI Taxonomy" id="358687"/>
    <lineage>
        <taxon>Bacteria</taxon>
        <taxon>Pseudomonadati</taxon>
        <taxon>Bacteroidota</taxon>
        <taxon>Flavobacteriia</taxon>
        <taxon>Flavobacteriales</taxon>
        <taxon>Weeksellaceae</taxon>
        <taxon>Chryseobacterium group</taxon>
        <taxon>Epilithonimonas</taxon>
    </lineage>
</organism>
<keyword evidence="2" id="KW-1185">Reference proteome</keyword>
<sequence length="273" mass="32425">MKSLILQLLLFSELVFSQSTHRFFYELKFKNDSTSTDYVKDFYVLDISKDDQKFYNYEFLKNDSISKSKINQDYIFSETELDIRLVHKKNNEFYNYYSQTPLYYLLKTNDKQNWNITTEKKIIGKYNVQKATTKFGGRNWEAWFSSEIPLFYGPYKFYGLPGLILELADTKQNYIFTFKGNKNIKYKTDTSTYIEALNTLKPLEVSQKQYDKLQMDYFLSPLKDFGEGGLIIENEKGEMVQANSKDVTEQQQSYLRKFNNPIEVDKAIHYPEK</sequence>
<comment type="caution">
    <text evidence="1">The sequence shown here is derived from an EMBL/GenBank/DDBJ whole genome shotgun (WGS) entry which is preliminary data.</text>
</comment>